<dbReference type="AlphaFoldDB" id="A0A8H7AR25"/>
<sequence length="69" mass="8189">MHIFRIPGRNEWSTRQIRTTLNRPLIISSTQVLTVRLWCFERYATINSRVRISERILKAGEMENAAMRV</sequence>
<proteinExistence type="predicted"/>
<evidence type="ECO:0000313" key="2">
    <source>
        <dbReference type="Proteomes" id="UP000606974"/>
    </source>
</evidence>
<reference evidence="1" key="1">
    <citation type="submission" date="2020-02" db="EMBL/GenBank/DDBJ databases">
        <authorList>
            <person name="Palmer J.M."/>
        </authorList>
    </citation>
    <scope>NUCLEOTIDE SEQUENCE</scope>
    <source>
        <strain evidence="1">EPUS1.4</strain>
        <tissue evidence="1">Thallus</tissue>
    </source>
</reference>
<accession>A0A8H7AR25</accession>
<evidence type="ECO:0000313" key="1">
    <source>
        <dbReference type="EMBL" id="KAF7513678.1"/>
    </source>
</evidence>
<dbReference type="EMBL" id="JAACFV010000004">
    <property type="protein sequence ID" value="KAF7513678.1"/>
    <property type="molecule type" value="Genomic_DNA"/>
</dbReference>
<keyword evidence="2" id="KW-1185">Reference proteome</keyword>
<gene>
    <name evidence="1" type="ORF">GJ744_007729</name>
</gene>
<protein>
    <submittedName>
        <fullName evidence="1">Uncharacterized protein</fullName>
    </submittedName>
</protein>
<dbReference type="Proteomes" id="UP000606974">
    <property type="component" value="Unassembled WGS sequence"/>
</dbReference>
<comment type="caution">
    <text evidence="1">The sequence shown here is derived from an EMBL/GenBank/DDBJ whole genome shotgun (WGS) entry which is preliminary data.</text>
</comment>
<name>A0A8H7AR25_9EURO</name>
<organism evidence="1 2">
    <name type="scientific">Endocarpon pusillum</name>
    <dbReference type="NCBI Taxonomy" id="364733"/>
    <lineage>
        <taxon>Eukaryota</taxon>
        <taxon>Fungi</taxon>
        <taxon>Dikarya</taxon>
        <taxon>Ascomycota</taxon>
        <taxon>Pezizomycotina</taxon>
        <taxon>Eurotiomycetes</taxon>
        <taxon>Chaetothyriomycetidae</taxon>
        <taxon>Verrucariales</taxon>
        <taxon>Verrucariaceae</taxon>
        <taxon>Endocarpon</taxon>
    </lineage>
</organism>